<evidence type="ECO:0000313" key="6">
    <source>
        <dbReference type="EMBL" id="KAJ8795577.1"/>
    </source>
</evidence>
<evidence type="ECO:0000256" key="1">
    <source>
        <dbReference type="ARBA" id="ARBA00023157"/>
    </source>
</evidence>
<dbReference type="PROSITE" id="PS01185">
    <property type="entry name" value="CTCK_1"/>
    <property type="match status" value="1"/>
</dbReference>
<comment type="caution">
    <text evidence="6">The sequence shown here is derived from an EMBL/GenBank/DDBJ whole genome shotgun (WGS) entry which is preliminary data.</text>
</comment>
<dbReference type="Proteomes" id="UP001159641">
    <property type="component" value="Unassembled WGS sequence"/>
</dbReference>
<evidence type="ECO:0000259" key="5">
    <source>
        <dbReference type="PROSITE" id="PS50184"/>
    </source>
</evidence>
<evidence type="ECO:0000313" key="7">
    <source>
        <dbReference type="Proteomes" id="UP001159641"/>
    </source>
</evidence>
<dbReference type="SUPFAM" id="SSF57603">
    <property type="entry name" value="FnI-like domain"/>
    <property type="match status" value="1"/>
</dbReference>
<feature type="compositionally biased region" description="Basic and acidic residues" evidence="3">
    <location>
        <begin position="370"/>
        <end position="379"/>
    </location>
</feature>
<evidence type="ECO:0000259" key="4">
    <source>
        <dbReference type="PROSITE" id="PS01225"/>
    </source>
</evidence>
<evidence type="ECO:0000256" key="2">
    <source>
        <dbReference type="PROSITE-ProRule" id="PRU00039"/>
    </source>
</evidence>
<dbReference type="SMART" id="SM00214">
    <property type="entry name" value="VWC"/>
    <property type="match status" value="1"/>
</dbReference>
<comment type="caution">
    <text evidence="2">Lacks conserved residue(s) required for the propagation of feature annotation.</text>
</comment>
<dbReference type="Gene3D" id="2.10.90.10">
    <property type="entry name" value="Cystine-knot cytokines"/>
    <property type="match status" value="1"/>
</dbReference>
<feature type="region of interest" description="Disordered" evidence="3">
    <location>
        <begin position="363"/>
        <end position="393"/>
    </location>
</feature>
<dbReference type="AlphaFoldDB" id="A0AB34HWY9"/>
<evidence type="ECO:0000256" key="3">
    <source>
        <dbReference type="SAM" id="MobiDB-lite"/>
    </source>
</evidence>
<dbReference type="EMBL" id="JAIQCJ010000544">
    <property type="protein sequence ID" value="KAJ8795577.1"/>
    <property type="molecule type" value="Genomic_DNA"/>
</dbReference>
<keyword evidence="1" id="KW-1015">Disulfide bond</keyword>
<feature type="domain" description="VWFC" evidence="5">
    <location>
        <begin position="60"/>
        <end position="127"/>
    </location>
</feature>
<accession>A0AB34HWY9</accession>
<proteinExistence type="predicted"/>
<dbReference type="PROSITE" id="PS50184">
    <property type="entry name" value="VWFC_2"/>
    <property type="match status" value="1"/>
</dbReference>
<sequence>MEVRADQKPHPPWRWAPPGEPTTFCNATHCPAPVDCPEGSRSILTYKEGACCPTQNCSWTVCSINGTLYQPGAIVSSNLCEKCWCELAGGPQSDTFVISCETQICSTRCPVGFEYQTRSGQCCGECVQVACVMNTSGSSAHLFYGHSLAGWASLQPGESWSDPRSRCVTHECEKHQDGLVVVTTKKACLPLNCPADKARLSEDGCCLSCPQHPPQNRSTCTVYHKLQVLRQPGCSSVEPVRLTYCQGNCGDTSSVYAAGPLPSLWGAQKEPQGTSAAVTGTREPLLNATREPLAQAAPAHRYSLEAHTVEHKCRCCRELRASLRNVTLRCEDGSSQAFSYTEVEECGCVGLQCDSHGGLGRSGEVQLEQGAERSQETGLRHWRRGAPGPRPSQ</sequence>
<dbReference type="PROSITE" id="PS01225">
    <property type="entry name" value="CTCK_2"/>
    <property type="match status" value="1"/>
</dbReference>
<dbReference type="InterPro" id="IPR029034">
    <property type="entry name" value="Cystine-knot_cytokine"/>
</dbReference>
<dbReference type="InterPro" id="IPR006207">
    <property type="entry name" value="Cys_knot_C"/>
</dbReference>
<feature type="domain" description="CTCK" evidence="4">
    <location>
        <begin position="220"/>
        <end position="354"/>
    </location>
</feature>
<name>A0AB34HWY9_ESCRO</name>
<organism evidence="6 7">
    <name type="scientific">Eschrichtius robustus</name>
    <name type="common">California gray whale</name>
    <name type="synonym">Eschrichtius gibbosus</name>
    <dbReference type="NCBI Taxonomy" id="9764"/>
    <lineage>
        <taxon>Eukaryota</taxon>
        <taxon>Metazoa</taxon>
        <taxon>Chordata</taxon>
        <taxon>Craniata</taxon>
        <taxon>Vertebrata</taxon>
        <taxon>Euteleostomi</taxon>
        <taxon>Mammalia</taxon>
        <taxon>Eutheria</taxon>
        <taxon>Laurasiatheria</taxon>
        <taxon>Artiodactyla</taxon>
        <taxon>Whippomorpha</taxon>
        <taxon>Cetacea</taxon>
        <taxon>Mysticeti</taxon>
        <taxon>Eschrichtiidae</taxon>
        <taxon>Eschrichtius</taxon>
    </lineage>
</organism>
<protein>
    <submittedName>
        <fullName evidence="6">Uncharacterized protein</fullName>
    </submittedName>
</protein>
<gene>
    <name evidence="6" type="ORF">J1605_002339</name>
</gene>
<keyword evidence="7" id="KW-1185">Reference proteome</keyword>
<reference evidence="6 7" key="1">
    <citation type="submission" date="2022-11" db="EMBL/GenBank/DDBJ databases">
        <title>Whole genome sequence of Eschrichtius robustus ER-17-0199.</title>
        <authorList>
            <person name="Bruniche-Olsen A."/>
            <person name="Black A.N."/>
            <person name="Fields C.J."/>
            <person name="Walden K."/>
            <person name="Dewoody J.A."/>
        </authorList>
    </citation>
    <scope>NUCLEOTIDE SEQUENCE [LARGE SCALE GENOMIC DNA]</scope>
    <source>
        <strain evidence="6">ER-17-0199</strain>
        <tissue evidence="6">Blubber</tissue>
    </source>
</reference>
<dbReference type="SMART" id="SM00041">
    <property type="entry name" value="CT"/>
    <property type="match status" value="1"/>
</dbReference>
<dbReference type="InterPro" id="IPR001007">
    <property type="entry name" value="VWF_dom"/>
</dbReference>